<dbReference type="PANTHER" id="PTHR33154:SF18">
    <property type="entry name" value="ARSENICAL RESISTANCE OPERON REPRESSOR"/>
    <property type="match status" value="1"/>
</dbReference>
<dbReference type="SMART" id="SM00418">
    <property type="entry name" value="HTH_ARSR"/>
    <property type="match status" value="1"/>
</dbReference>
<evidence type="ECO:0000256" key="2">
    <source>
        <dbReference type="ARBA" id="ARBA00023125"/>
    </source>
</evidence>
<gene>
    <name evidence="5" type="ordered locus">Theam_1120</name>
</gene>
<dbReference type="STRING" id="648996.Theam_1120"/>
<accession>E8T2J1</accession>
<dbReference type="eggNOG" id="COG0640">
    <property type="taxonomic scope" value="Bacteria"/>
</dbReference>
<dbReference type="InterPro" id="IPR036388">
    <property type="entry name" value="WH-like_DNA-bd_sf"/>
</dbReference>
<dbReference type="EMBL" id="CP002444">
    <property type="protein sequence ID" value="ADU97086.1"/>
    <property type="molecule type" value="Genomic_DNA"/>
</dbReference>
<dbReference type="PRINTS" id="PR00778">
    <property type="entry name" value="HTHARSR"/>
</dbReference>
<dbReference type="Proteomes" id="UP000006362">
    <property type="component" value="Chromosome"/>
</dbReference>
<feature type="domain" description="HTH arsR-type" evidence="4">
    <location>
        <begin position="7"/>
        <end position="97"/>
    </location>
</feature>
<reference evidence="5" key="1">
    <citation type="submission" date="2011-01" db="EMBL/GenBank/DDBJ databases">
        <title>Complete sequence of chromosome of Thermovibrio ammonificans HB-1.</title>
        <authorList>
            <consortium name="US DOE Joint Genome Institute"/>
            <person name="Lucas S."/>
            <person name="Copeland A."/>
            <person name="Lapidus A."/>
            <person name="Cheng J.-F."/>
            <person name="Goodwin L."/>
            <person name="Pitluck S."/>
            <person name="Davenport K."/>
            <person name="Detter J.C."/>
            <person name="Han C."/>
            <person name="Tapia R."/>
            <person name="Land M."/>
            <person name="Hauser L."/>
            <person name="Kyrpides N."/>
            <person name="Ivanova N."/>
            <person name="Ovchinnikova G."/>
            <person name="Vetriani C."/>
            <person name="Woyke T."/>
        </authorList>
    </citation>
    <scope>NUCLEOTIDE SEQUENCE [LARGE SCALE GENOMIC DNA]</scope>
    <source>
        <strain evidence="5">HB-1</strain>
    </source>
</reference>
<keyword evidence="3" id="KW-0804">Transcription</keyword>
<evidence type="ECO:0000256" key="1">
    <source>
        <dbReference type="ARBA" id="ARBA00023015"/>
    </source>
</evidence>
<proteinExistence type="predicted"/>
<dbReference type="KEGG" id="tam:Theam_1120"/>
<dbReference type="AlphaFoldDB" id="E8T2J1"/>
<evidence type="ECO:0000313" key="6">
    <source>
        <dbReference type="Proteomes" id="UP000006362"/>
    </source>
</evidence>
<sequence length="97" mass="11117">MVELYQVEREELLSKAELLKVLGHPERLAIVLLTMDGERCVKELVEALGISQPKVSQHVGLMKELGILTFRKEGTKVLYRVNDRKVREIVEVLFGEE</sequence>
<dbReference type="InterPro" id="IPR001845">
    <property type="entry name" value="HTH_ArsR_DNA-bd_dom"/>
</dbReference>
<dbReference type="Pfam" id="PF01022">
    <property type="entry name" value="HTH_5"/>
    <property type="match status" value="1"/>
</dbReference>
<evidence type="ECO:0000256" key="3">
    <source>
        <dbReference type="ARBA" id="ARBA00023163"/>
    </source>
</evidence>
<organism evidence="5 6">
    <name type="scientific">Thermovibrio ammonificans (strain DSM 15698 / JCM 12110 / HB-1)</name>
    <dbReference type="NCBI Taxonomy" id="648996"/>
    <lineage>
        <taxon>Bacteria</taxon>
        <taxon>Pseudomonadati</taxon>
        <taxon>Aquificota</taxon>
        <taxon>Aquificia</taxon>
        <taxon>Desulfurobacteriales</taxon>
        <taxon>Desulfurobacteriaceae</taxon>
        <taxon>Thermovibrio</taxon>
    </lineage>
</organism>
<dbReference type="InterPro" id="IPR036390">
    <property type="entry name" value="WH_DNA-bd_sf"/>
</dbReference>
<keyword evidence="6" id="KW-1185">Reference proteome</keyword>
<dbReference type="GO" id="GO:0003700">
    <property type="term" value="F:DNA-binding transcription factor activity"/>
    <property type="evidence" value="ECO:0007669"/>
    <property type="project" value="InterPro"/>
</dbReference>
<dbReference type="InterPro" id="IPR051081">
    <property type="entry name" value="HTH_MetalResp_TranReg"/>
</dbReference>
<dbReference type="NCBIfam" id="NF033788">
    <property type="entry name" value="HTH_metalloreg"/>
    <property type="match status" value="1"/>
</dbReference>
<dbReference type="InterPro" id="IPR011991">
    <property type="entry name" value="ArsR-like_HTH"/>
</dbReference>
<name>E8T2J1_THEA1</name>
<dbReference type="CDD" id="cd00090">
    <property type="entry name" value="HTH_ARSR"/>
    <property type="match status" value="1"/>
</dbReference>
<evidence type="ECO:0000313" key="5">
    <source>
        <dbReference type="EMBL" id="ADU97086.1"/>
    </source>
</evidence>
<dbReference type="Gene3D" id="1.10.10.10">
    <property type="entry name" value="Winged helix-like DNA-binding domain superfamily/Winged helix DNA-binding domain"/>
    <property type="match status" value="1"/>
</dbReference>
<evidence type="ECO:0000259" key="4">
    <source>
        <dbReference type="PROSITE" id="PS50987"/>
    </source>
</evidence>
<dbReference type="GO" id="GO:0003677">
    <property type="term" value="F:DNA binding"/>
    <property type="evidence" value="ECO:0007669"/>
    <property type="project" value="UniProtKB-KW"/>
</dbReference>
<dbReference type="PANTHER" id="PTHR33154">
    <property type="entry name" value="TRANSCRIPTIONAL REGULATOR, ARSR FAMILY"/>
    <property type="match status" value="1"/>
</dbReference>
<dbReference type="HOGENOM" id="CLU_097806_6_1_0"/>
<protein>
    <submittedName>
        <fullName evidence="5">Regulatory protein ArsR</fullName>
    </submittedName>
</protein>
<dbReference type="RefSeq" id="WP_013537872.1">
    <property type="nucleotide sequence ID" value="NC_014926.1"/>
</dbReference>
<dbReference type="SUPFAM" id="SSF46785">
    <property type="entry name" value="Winged helix' DNA-binding domain"/>
    <property type="match status" value="1"/>
</dbReference>
<dbReference type="PROSITE" id="PS50987">
    <property type="entry name" value="HTH_ARSR_2"/>
    <property type="match status" value="1"/>
</dbReference>
<dbReference type="OrthoDB" id="9802016at2"/>
<keyword evidence="1" id="KW-0805">Transcription regulation</keyword>
<keyword evidence="2" id="KW-0238">DNA-binding</keyword>